<feature type="compositionally biased region" description="Basic and acidic residues" evidence="1">
    <location>
        <begin position="484"/>
        <end position="494"/>
    </location>
</feature>
<dbReference type="EMBL" id="JAYWIO010000004">
    <property type="protein sequence ID" value="KAK7268473.1"/>
    <property type="molecule type" value="Genomic_DNA"/>
</dbReference>
<accession>A0AAN9FB27</accession>
<dbReference type="Pfam" id="PF25896">
    <property type="entry name" value="HTH_AT3G52170"/>
    <property type="match status" value="1"/>
</dbReference>
<protein>
    <recommendedName>
        <fullName evidence="2">AT3G52170-like helix-turn-helix domain-containing protein</fullName>
    </recommendedName>
</protein>
<sequence>MKTEAKRTIICIVISLIFLTHHSLTSIANSTPTLLLFLVYILKIVINLMHSVKGGWVGQTFALAKRNESEGRKSRIRRSKEERKAMVESFIKKYQESHNGNFPSLNLTHKEVGGSFYTVREIVRDIIQENRVLGPSKFTLDDLTSDKFFEQNPLGSIARDPKSYLVASSNENHSELDNLQDTSGKMLSVSDGYYTGVEHQVLDQGHAMNVIQVDVINKESIEATVVSDGYYTGPEHLMVDNGHVINGSQVDVTNNESVDATVVSDDTFANHQIVDGQVINGSRVEVINKESNESTILDIQVTEPMVSKQSVEQELPTSTTPIAKVTPLTDLIVETFPSSPVVRTVVGIEQGLGELRGSSNSPEKDIKMLELEQGEERSELNGIEPTKNSNILDDKIDDALGNQILKNNSNNGHDEEKNLGDALVESAKHSTRKEPFGHEFEDCTDPQVRTKRSIQDGLQAKNLAKTYTDGSKPSQEGLQNANKHRADGELDGSSKRISNPTLDRINLESWQGKPKSSSKQESNPLLAIFKVFVDAFMKFWSE</sequence>
<evidence type="ECO:0000256" key="1">
    <source>
        <dbReference type="SAM" id="MobiDB-lite"/>
    </source>
</evidence>
<dbReference type="Proteomes" id="UP001372338">
    <property type="component" value="Unassembled WGS sequence"/>
</dbReference>
<gene>
    <name evidence="3" type="ORF">RIF29_21172</name>
</gene>
<dbReference type="PANTHER" id="PTHR34568">
    <property type="entry name" value="RRM DOMAIN-CONTAINING PROTEIN"/>
    <property type="match status" value="1"/>
</dbReference>
<evidence type="ECO:0000313" key="3">
    <source>
        <dbReference type="EMBL" id="KAK7268473.1"/>
    </source>
</evidence>
<feature type="region of interest" description="Disordered" evidence="1">
    <location>
        <begin position="427"/>
        <end position="454"/>
    </location>
</feature>
<dbReference type="AlphaFoldDB" id="A0AAN9FB27"/>
<comment type="caution">
    <text evidence="3">The sequence shown here is derived from an EMBL/GenBank/DDBJ whole genome shotgun (WGS) entry which is preliminary data.</text>
</comment>
<name>A0AAN9FB27_CROPI</name>
<evidence type="ECO:0000313" key="4">
    <source>
        <dbReference type="Proteomes" id="UP001372338"/>
    </source>
</evidence>
<feature type="compositionally biased region" description="Polar residues" evidence="1">
    <location>
        <begin position="468"/>
        <end position="481"/>
    </location>
</feature>
<evidence type="ECO:0000259" key="2">
    <source>
        <dbReference type="Pfam" id="PF25896"/>
    </source>
</evidence>
<feature type="domain" description="AT3G52170-like helix-turn-helix" evidence="2">
    <location>
        <begin position="79"/>
        <end position="127"/>
    </location>
</feature>
<dbReference type="InterPro" id="IPR058942">
    <property type="entry name" value="AT3G52170-like"/>
</dbReference>
<proteinExistence type="predicted"/>
<feature type="compositionally biased region" description="Basic and acidic residues" evidence="1">
    <location>
        <begin position="427"/>
        <end position="441"/>
    </location>
</feature>
<dbReference type="InterPro" id="IPR058941">
    <property type="entry name" value="HTH_AT3G52170-like"/>
</dbReference>
<organism evidence="3 4">
    <name type="scientific">Crotalaria pallida</name>
    <name type="common">Smooth rattlebox</name>
    <name type="synonym">Crotalaria striata</name>
    <dbReference type="NCBI Taxonomy" id="3830"/>
    <lineage>
        <taxon>Eukaryota</taxon>
        <taxon>Viridiplantae</taxon>
        <taxon>Streptophyta</taxon>
        <taxon>Embryophyta</taxon>
        <taxon>Tracheophyta</taxon>
        <taxon>Spermatophyta</taxon>
        <taxon>Magnoliopsida</taxon>
        <taxon>eudicotyledons</taxon>
        <taxon>Gunneridae</taxon>
        <taxon>Pentapetalae</taxon>
        <taxon>rosids</taxon>
        <taxon>fabids</taxon>
        <taxon>Fabales</taxon>
        <taxon>Fabaceae</taxon>
        <taxon>Papilionoideae</taxon>
        <taxon>50 kb inversion clade</taxon>
        <taxon>genistoids sensu lato</taxon>
        <taxon>core genistoids</taxon>
        <taxon>Crotalarieae</taxon>
        <taxon>Crotalaria</taxon>
    </lineage>
</organism>
<keyword evidence="4" id="KW-1185">Reference proteome</keyword>
<feature type="region of interest" description="Disordered" evidence="1">
    <location>
        <begin position="466"/>
        <end position="521"/>
    </location>
</feature>
<dbReference type="PANTHER" id="PTHR34568:SF1">
    <property type="entry name" value="DNA BINDING PROTEIN"/>
    <property type="match status" value="1"/>
</dbReference>
<reference evidence="3 4" key="1">
    <citation type="submission" date="2024-01" db="EMBL/GenBank/DDBJ databases">
        <title>The genomes of 5 underutilized Papilionoideae crops provide insights into root nodulation and disease resistanc.</title>
        <authorList>
            <person name="Yuan L."/>
        </authorList>
    </citation>
    <scope>NUCLEOTIDE SEQUENCE [LARGE SCALE GENOMIC DNA]</scope>
    <source>
        <strain evidence="3">ZHUSHIDOU_FW_LH</strain>
        <tissue evidence="3">Leaf</tissue>
    </source>
</reference>